<reference evidence="2" key="1">
    <citation type="submission" date="2016-11" db="EMBL/GenBank/DDBJ databases">
        <authorList>
            <person name="Varghese N."/>
            <person name="Submissions S."/>
        </authorList>
    </citation>
    <scope>NUCLEOTIDE SEQUENCE [LARGE SCALE GENOMIC DNA]</scope>
    <source>
        <strain evidence="2">DSM 24579</strain>
    </source>
</reference>
<proteinExistence type="predicted"/>
<dbReference type="EMBL" id="FQVT01000009">
    <property type="protein sequence ID" value="SHG34467.1"/>
    <property type="molecule type" value="Genomic_DNA"/>
</dbReference>
<keyword evidence="2" id="KW-1185">Reference proteome</keyword>
<protein>
    <submittedName>
        <fullName evidence="1">Uncharacterized protein</fullName>
    </submittedName>
</protein>
<evidence type="ECO:0000313" key="1">
    <source>
        <dbReference type="EMBL" id="SHG34467.1"/>
    </source>
</evidence>
<sequence length="70" mass="8006">MVNWEKLLAIINSPENDGRDYGPLIREILGSLSIETLIKLLSIAEKENLKTLKPRLIKEIEKRSSDFPKS</sequence>
<dbReference type="Proteomes" id="UP000183945">
    <property type="component" value="Unassembled WGS sequence"/>
</dbReference>
<accession>A0A1M5J1J9</accession>
<name>A0A1M5J1J9_SALEC</name>
<dbReference type="AlphaFoldDB" id="A0A1M5J1J9"/>
<gene>
    <name evidence="1" type="ORF">SAMN05444483_10978</name>
</gene>
<organism evidence="1 2">
    <name type="scientific">Salegentibacter echinorum</name>
    <dbReference type="NCBI Taxonomy" id="1073325"/>
    <lineage>
        <taxon>Bacteria</taxon>
        <taxon>Pseudomonadati</taxon>
        <taxon>Bacteroidota</taxon>
        <taxon>Flavobacteriia</taxon>
        <taxon>Flavobacteriales</taxon>
        <taxon>Flavobacteriaceae</taxon>
        <taxon>Salegentibacter</taxon>
    </lineage>
</organism>
<evidence type="ECO:0000313" key="2">
    <source>
        <dbReference type="Proteomes" id="UP000183945"/>
    </source>
</evidence>
<dbReference type="STRING" id="1073325.SAMN05444483_10978"/>
<dbReference type="RefSeq" id="WP_072880416.1">
    <property type="nucleotide sequence ID" value="NZ_FQVT01000009.1"/>
</dbReference>